<dbReference type="AlphaFoldDB" id="A0A1S1MVK5"/>
<evidence type="ECO:0000313" key="3">
    <source>
        <dbReference type="Proteomes" id="UP000179786"/>
    </source>
</evidence>
<proteinExistence type="predicted"/>
<dbReference type="EMBL" id="MKJU01000030">
    <property type="protein sequence ID" value="OHU88998.1"/>
    <property type="molecule type" value="Genomic_DNA"/>
</dbReference>
<accession>A0A1S1MVK5</accession>
<evidence type="ECO:0000256" key="1">
    <source>
        <dbReference type="SAM" id="Phobius"/>
    </source>
</evidence>
<evidence type="ECO:0000313" key="2">
    <source>
        <dbReference type="EMBL" id="OHU88998.1"/>
    </source>
</evidence>
<dbReference type="Proteomes" id="UP000179786">
    <property type="component" value="Unassembled WGS sequence"/>
</dbReference>
<gene>
    <name evidence="2" type="ORF">BET10_17745</name>
</gene>
<protein>
    <submittedName>
        <fullName evidence="2">Uncharacterized protein</fullName>
    </submittedName>
</protein>
<organism evidence="2 3">
    <name type="scientific">Pseudoalteromonas amylolytica</name>
    <dbReference type="NCBI Taxonomy" id="1859457"/>
    <lineage>
        <taxon>Bacteria</taxon>
        <taxon>Pseudomonadati</taxon>
        <taxon>Pseudomonadota</taxon>
        <taxon>Gammaproteobacteria</taxon>
        <taxon>Alteromonadales</taxon>
        <taxon>Pseudoalteromonadaceae</taxon>
        <taxon>Pseudoalteromonas</taxon>
    </lineage>
</organism>
<comment type="caution">
    <text evidence="2">The sequence shown here is derived from an EMBL/GenBank/DDBJ whole genome shotgun (WGS) entry which is preliminary data.</text>
</comment>
<dbReference type="OrthoDB" id="5457135at2"/>
<keyword evidence="1" id="KW-0812">Transmembrane</keyword>
<keyword evidence="1" id="KW-1133">Transmembrane helix</keyword>
<keyword evidence="3" id="KW-1185">Reference proteome</keyword>
<sequence>MATITALAHLSCIYLGEQCYRSQLAPPVIIESAIQGTWLAPVASVFISLLFLLCGIYALAGANIIRAIPLQRLALLTLAILCTLRGLAAVPLSVIYWQQTTGFSLLASLLWFLCGCGFAVGWYYTRPATELHCNRDGRS</sequence>
<feature type="transmembrane region" description="Helical" evidence="1">
    <location>
        <begin position="73"/>
        <end position="97"/>
    </location>
</feature>
<feature type="transmembrane region" description="Helical" evidence="1">
    <location>
        <begin position="38"/>
        <end position="61"/>
    </location>
</feature>
<reference evidence="2 3" key="1">
    <citation type="submission" date="2016-09" db="EMBL/GenBank/DDBJ databases">
        <title>Pseudoalteromonas amylolytica sp. nov., isolated from the surface seawater.</title>
        <authorList>
            <person name="Wu Y.-H."/>
            <person name="Cheng H."/>
            <person name="Jin X.-B."/>
            <person name="Wang C.-S."/>
            <person name="Xu X.-W."/>
        </authorList>
    </citation>
    <scope>NUCLEOTIDE SEQUENCE [LARGE SCALE GENOMIC DNA]</scope>
    <source>
        <strain evidence="2 3">JW1</strain>
    </source>
</reference>
<name>A0A1S1MVK5_9GAMM</name>
<feature type="transmembrane region" description="Helical" evidence="1">
    <location>
        <begin position="103"/>
        <end position="125"/>
    </location>
</feature>
<keyword evidence="1" id="KW-0472">Membrane</keyword>